<gene>
    <name evidence="1" type="ORF">HHL22_07020</name>
</gene>
<keyword evidence="2" id="KW-1185">Reference proteome</keyword>
<accession>A0A7Y0ACR0</accession>
<dbReference type="RefSeq" id="WP_169530218.1">
    <property type="nucleotide sequence ID" value="NZ_JABBGH010000001.1"/>
</dbReference>
<dbReference type="EMBL" id="JABBGH010000001">
    <property type="protein sequence ID" value="NML64954.1"/>
    <property type="molecule type" value="Genomic_DNA"/>
</dbReference>
<comment type="caution">
    <text evidence="1">The sequence shown here is derived from an EMBL/GenBank/DDBJ whole genome shotgun (WGS) entry which is preliminary data.</text>
</comment>
<name>A0A7Y0ACR0_9BACT</name>
<protein>
    <submittedName>
        <fullName evidence="1">Uncharacterized protein</fullName>
    </submittedName>
</protein>
<reference evidence="1 2" key="1">
    <citation type="submission" date="2020-04" db="EMBL/GenBank/DDBJ databases">
        <title>Hymenobacter polaris sp. nov., isolated from Arctic soil.</title>
        <authorList>
            <person name="Dahal R.H."/>
        </authorList>
    </citation>
    <scope>NUCLEOTIDE SEQUENCE [LARGE SCALE GENOMIC DNA]</scope>
    <source>
        <strain evidence="1 2">RP-2-7</strain>
    </source>
</reference>
<evidence type="ECO:0000313" key="2">
    <source>
        <dbReference type="Proteomes" id="UP000559626"/>
    </source>
</evidence>
<dbReference type="AlphaFoldDB" id="A0A7Y0ACR0"/>
<sequence>MTATLPAAPEMVTFEVRPVARRSGPTPAEIKARAKAIKKYRKHENRRFFHGLCQCLHAIGFSF</sequence>
<dbReference type="Proteomes" id="UP000559626">
    <property type="component" value="Unassembled WGS sequence"/>
</dbReference>
<proteinExistence type="predicted"/>
<organism evidence="1 2">
    <name type="scientific">Hymenobacter polaris</name>
    <dbReference type="NCBI Taxonomy" id="2682546"/>
    <lineage>
        <taxon>Bacteria</taxon>
        <taxon>Pseudomonadati</taxon>
        <taxon>Bacteroidota</taxon>
        <taxon>Cytophagia</taxon>
        <taxon>Cytophagales</taxon>
        <taxon>Hymenobacteraceae</taxon>
        <taxon>Hymenobacter</taxon>
    </lineage>
</organism>
<evidence type="ECO:0000313" key="1">
    <source>
        <dbReference type="EMBL" id="NML64954.1"/>
    </source>
</evidence>